<dbReference type="NCBIfam" id="TIGR02937">
    <property type="entry name" value="sigma70-ECF"/>
    <property type="match status" value="1"/>
</dbReference>
<dbReference type="InterPro" id="IPR014284">
    <property type="entry name" value="RNA_pol_sigma-70_dom"/>
</dbReference>
<dbReference type="AlphaFoldDB" id="A0A316A4R8"/>
<dbReference type="GO" id="GO:0003677">
    <property type="term" value="F:DNA binding"/>
    <property type="evidence" value="ECO:0007669"/>
    <property type="project" value="UniProtKB-KW"/>
</dbReference>
<organism evidence="8 9">
    <name type="scientific">Quadrisphaera granulorum</name>
    <dbReference type="NCBI Taxonomy" id="317664"/>
    <lineage>
        <taxon>Bacteria</taxon>
        <taxon>Bacillati</taxon>
        <taxon>Actinomycetota</taxon>
        <taxon>Actinomycetes</taxon>
        <taxon>Kineosporiales</taxon>
        <taxon>Kineosporiaceae</taxon>
        <taxon>Quadrisphaera</taxon>
    </lineage>
</organism>
<evidence type="ECO:0000256" key="2">
    <source>
        <dbReference type="ARBA" id="ARBA00023015"/>
    </source>
</evidence>
<evidence type="ECO:0000256" key="1">
    <source>
        <dbReference type="ARBA" id="ARBA00010641"/>
    </source>
</evidence>
<gene>
    <name evidence="8" type="ORF">BXY45_12082</name>
</gene>
<proteinExistence type="inferred from homology"/>
<keyword evidence="9" id="KW-1185">Reference proteome</keyword>
<dbReference type="InterPro" id="IPR039425">
    <property type="entry name" value="RNA_pol_sigma-70-like"/>
</dbReference>
<dbReference type="GO" id="GO:0016987">
    <property type="term" value="F:sigma factor activity"/>
    <property type="evidence" value="ECO:0007669"/>
    <property type="project" value="UniProtKB-KW"/>
</dbReference>
<dbReference type="Gene3D" id="1.10.1740.10">
    <property type="match status" value="1"/>
</dbReference>
<keyword evidence="4" id="KW-0238">DNA-binding</keyword>
<evidence type="ECO:0000313" key="9">
    <source>
        <dbReference type="Proteomes" id="UP000245469"/>
    </source>
</evidence>
<dbReference type="PANTHER" id="PTHR43133">
    <property type="entry name" value="RNA POLYMERASE ECF-TYPE SIGMA FACTO"/>
    <property type="match status" value="1"/>
</dbReference>
<dbReference type="InterPro" id="IPR036388">
    <property type="entry name" value="WH-like_DNA-bd_sf"/>
</dbReference>
<evidence type="ECO:0000256" key="5">
    <source>
        <dbReference type="ARBA" id="ARBA00023163"/>
    </source>
</evidence>
<dbReference type="Pfam" id="PF04542">
    <property type="entry name" value="Sigma70_r2"/>
    <property type="match status" value="1"/>
</dbReference>
<evidence type="ECO:0000259" key="6">
    <source>
        <dbReference type="Pfam" id="PF04542"/>
    </source>
</evidence>
<dbReference type="InterPro" id="IPR013249">
    <property type="entry name" value="RNA_pol_sigma70_r4_t2"/>
</dbReference>
<name>A0A316A4R8_9ACTN</name>
<keyword evidence="3" id="KW-0731">Sigma factor</keyword>
<dbReference type="InterPro" id="IPR013325">
    <property type="entry name" value="RNA_pol_sigma_r2"/>
</dbReference>
<dbReference type="InterPro" id="IPR007627">
    <property type="entry name" value="RNA_pol_sigma70_r2"/>
</dbReference>
<evidence type="ECO:0000256" key="3">
    <source>
        <dbReference type="ARBA" id="ARBA00023082"/>
    </source>
</evidence>
<dbReference type="PANTHER" id="PTHR43133:SF8">
    <property type="entry name" value="RNA POLYMERASE SIGMA FACTOR HI_1459-RELATED"/>
    <property type="match status" value="1"/>
</dbReference>
<keyword evidence="5" id="KW-0804">Transcription</keyword>
<dbReference type="GO" id="GO:0006352">
    <property type="term" value="P:DNA-templated transcription initiation"/>
    <property type="evidence" value="ECO:0007669"/>
    <property type="project" value="InterPro"/>
</dbReference>
<dbReference type="Gene3D" id="1.10.10.10">
    <property type="entry name" value="Winged helix-like DNA-binding domain superfamily/Winged helix DNA-binding domain"/>
    <property type="match status" value="1"/>
</dbReference>
<dbReference type="Proteomes" id="UP000245469">
    <property type="component" value="Unassembled WGS sequence"/>
</dbReference>
<comment type="caution">
    <text evidence="8">The sequence shown here is derived from an EMBL/GenBank/DDBJ whole genome shotgun (WGS) entry which is preliminary data.</text>
</comment>
<sequence length="178" mass="19729">MPDEDRYQALFRATYADLVRFVERRLHPLAAEDVVAEVFIVAWRRLEEVPEEHGRARAWLFGVAQRTMLNARRGDARRQALAVRVGTALPADVVPDGSDHVVSQVDLARAWCLLSPSDQEALTLTALDGLSTVEAAQVLGISRTALSLRLVRARRRLRVHLDHPATPRTAAADDGGPR</sequence>
<dbReference type="SUPFAM" id="SSF88659">
    <property type="entry name" value="Sigma3 and sigma4 domains of RNA polymerase sigma factors"/>
    <property type="match status" value="1"/>
</dbReference>
<feature type="domain" description="RNA polymerase sigma-70 region 2" evidence="6">
    <location>
        <begin position="10"/>
        <end position="77"/>
    </location>
</feature>
<evidence type="ECO:0000256" key="4">
    <source>
        <dbReference type="ARBA" id="ARBA00023125"/>
    </source>
</evidence>
<dbReference type="EMBL" id="QGDQ01000020">
    <property type="protein sequence ID" value="PWJ51804.1"/>
    <property type="molecule type" value="Genomic_DNA"/>
</dbReference>
<protein>
    <submittedName>
        <fullName evidence="8">RNA polymerase sigma-70 factor (ECF subfamily)</fullName>
    </submittedName>
</protein>
<feature type="domain" description="RNA polymerase sigma factor 70 region 4 type 2" evidence="7">
    <location>
        <begin position="112"/>
        <end position="157"/>
    </location>
</feature>
<dbReference type="InterPro" id="IPR013324">
    <property type="entry name" value="RNA_pol_sigma_r3/r4-like"/>
</dbReference>
<dbReference type="Pfam" id="PF08281">
    <property type="entry name" value="Sigma70_r4_2"/>
    <property type="match status" value="1"/>
</dbReference>
<dbReference type="SUPFAM" id="SSF88946">
    <property type="entry name" value="Sigma2 domain of RNA polymerase sigma factors"/>
    <property type="match status" value="1"/>
</dbReference>
<comment type="similarity">
    <text evidence="1">Belongs to the sigma-70 factor family. ECF subfamily.</text>
</comment>
<keyword evidence="2" id="KW-0805">Transcription regulation</keyword>
<reference evidence="8 9" key="1">
    <citation type="submission" date="2018-03" db="EMBL/GenBank/DDBJ databases">
        <title>Genomic Encyclopedia of Archaeal and Bacterial Type Strains, Phase II (KMG-II): from individual species to whole genera.</title>
        <authorList>
            <person name="Goeker M."/>
        </authorList>
    </citation>
    <scope>NUCLEOTIDE SEQUENCE [LARGE SCALE GENOMIC DNA]</scope>
    <source>
        <strain evidence="8 9">DSM 44889</strain>
    </source>
</reference>
<accession>A0A316A4R8</accession>
<evidence type="ECO:0000259" key="7">
    <source>
        <dbReference type="Pfam" id="PF08281"/>
    </source>
</evidence>
<evidence type="ECO:0000313" key="8">
    <source>
        <dbReference type="EMBL" id="PWJ51804.1"/>
    </source>
</evidence>